<dbReference type="Proteomes" id="UP000651482">
    <property type="component" value="Unassembled WGS sequence"/>
</dbReference>
<name>A0A926D9V4_9FIRM</name>
<gene>
    <name evidence="1" type="ORF">IAG03_14005</name>
</gene>
<comment type="caution">
    <text evidence="1">The sequence shown here is derived from an EMBL/GenBank/DDBJ whole genome shotgun (WGS) entry which is preliminary data.</text>
</comment>
<protein>
    <submittedName>
        <fullName evidence="1">Uncharacterized protein</fullName>
    </submittedName>
</protein>
<accession>A0A926D9V4</accession>
<dbReference type="EMBL" id="JACRSN010000054">
    <property type="protein sequence ID" value="MBC8535060.1"/>
    <property type="molecule type" value="Genomic_DNA"/>
</dbReference>
<organism evidence="1 2">
    <name type="scientific">Yeguia hominis</name>
    <dbReference type="NCBI Taxonomy" id="2763662"/>
    <lineage>
        <taxon>Bacteria</taxon>
        <taxon>Bacillati</taxon>
        <taxon>Bacillota</taxon>
        <taxon>Clostridia</taxon>
        <taxon>Eubacteriales</taxon>
        <taxon>Yeguiaceae</taxon>
        <taxon>Yeguia</taxon>
    </lineage>
</organism>
<reference evidence="1" key="1">
    <citation type="submission" date="2020-08" db="EMBL/GenBank/DDBJ databases">
        <title>Genome public.</title>
        <authorList>
            <person name="Liu C."/>
            <person name="Sun Q."/>
        </authorList>
    </citation>
    <scope>NUCLEOTIDE SEQUENCE</scope>
    <source>
        <strain evidence="1">NSJ-40</strain>
    </source>
</reference>
<evidence type="ECO:0000313" key="1">
    <source>
        <dbReference type="EMBL" id="MBC8535060.1"/>
    </source>
</evidence>
<proteinExistence type="predicted"/>
<sequence>MIVMNVCEKCHGIFEKKVSICPKCNIPLIDYDDFLHKEEKEGENVGLPKCPVCGSYYLIKNPAGGSPYVHHSFACHKCGYRF</sequence>
<dbReference type="RefSeq" id="WP_249320742.1">
    <property type="nucleotide sequence ID" value="NZ_JACRSN010000054.1"/>
</dbReference>
<evidence type="ECO:0000313" key="2">
    <source>
        <dbReference type="Proteomes" id="UP000651482"/>
    </source>
</evidence>
<keyword evidence="2" id="KW-1185">Reference proteome</keyword>
<dbReference type="AlphaFoldDB" id="A0A926D9V4"/>